<feature type="compositionally biased region" description="Basic and acidic residues" evidence="1">
    <location>
        <begin position="35"/>
        <end position="45"/>
    </location>
</feature>
<accession>A0A820K6I1</accession>
<feature type="non-terminal residue" evidence="2">
    <location>
        <position position="103"/>
    </location>
</feature>
<comment type="caution">
    <text evidence="2">The sequence shown here is derived from an EMBL/GenBank/DDBJ whole genome shotgun (WGS) entry which is preliminary data.</text>
</comment>
<dbReference type="EMBL" id="CAJOAX010058448">
    <property type="protein sequence ID" value="CAF4335493.1"/>
    <property type="molecule type" value="Genomic_DNA"/>
</dbReference>
<feature type="compositionally biased region" description="Basic residues" evidence="1">
    <location>
        <begin position="51"/>
        <end position="60"/>
    </location>
</feature>
<organism evidence="2 3">
    <name type="scientific">Rotaria sordida</name>
    <dbReference type="NCBI Taxonomy" id="392033"/>
    <lineage>
        <taxon>Eukaryota</taxon>
        <taxon>Metazoa</taxon>
        <taxon>Spiralia</taxon>
        <taxon>Gnathifera</taxon>
        <taxon>Rotifera</taxon>
        <taxon>Eurotatoria</taxon>
        <taxon>Bdelloidea</taxon>
        <taxon>Philodinida</taxon>
        <taxon>Philodinidae</taxon>
        <taxon>Rotaria</taxon>
    </lineage>
</organism>
<dbReference type="AlphaFoldDB" id="A0A820K6I1"/>
<feature type="region of interest" description="Disordered" evidence="1">
    <location>
        <begin position="35"/>
        <end position="88"/>
    </location>
</feature>
<evidence type="ECO:0000256" key="1">
    <source>
        <dbReference type="SAM" id="MobiDB-lite"/>
    </source>
</evidence>
<dbReference type="Proteomes" id="UP000663823">
    <property type="component" value="Unassembled WGS sequence"/>
</dbReference>
<protein>
    <submittedName>
        <fullName evidence="2">Uncharacterized protein</fullName>
    </submittedName>
</protein>
<reference evidence="2" key="1">
    <citation type="submission" date="2021-02" db="EMBL/GenBank/DDBJ databases">
        <authorList>
            <person name="Nowell W R."/>
        </authorList>
    </citation>
    <scope>NUCLEOTIDE SEQUENCE</scope>
</reference>
<sequence>MQDAQRKAEEQAKEEQRLQEEELKRLEQEKLRLEEEHREKMKQHEGLNLTRKQRHKRRHIQIQMGATGVQISEHHVSQSATSNDDKSIKKGILYDDRRKINKT</sequence>
<proteinExistence type="predicted"/>
<name>A0A820K6I1_9BILA</name>
<evidence type="ECO:0000313" key="3">
    <source>
        <dbReference type="Proteomes" id="UP000663823"/>
    </source>
</evidence>
<gene>
    <name evidence="2" type="ORF">OTI717_LOCUS43087</name>
</gene>
<evidence type="ECO:0000313" key="2">
    <source>
        <dbReference type="EMBL" id="CAF4335493.1"/>
    </source>
</evidence>
<feature type="region of interest" description="Disordered" evidence="1">
    <location>
        <begin position="1"/>
        <end position="21"/>
    </location>
</feature>